<name>A0AA87YWV4_FICCA</name>
<reference evidence="2" key="1">
    <citation type="submission" date="2023-07" db="EMBL/GenBank/DDBJ databases">
        <title>draft genome sequence of fig (Ficus carica).</title>
        <authorList>
            <person name="Takahashi T."/>
            <person name="Nishimura K."/>
        </authorList>
    </citation>
    <scope>NUCLEOTIDE SEQUENCE</scope>
</reference>
<organism evidence="2 3">
    <name type="scientific">Ficus carica</name>
    <name type="common">Common fig</name>
    <dbReference type="NCBI Taxonomy" id="3494"/>
    <lineage>
        <taxon>Eukaryota</taxon>
        <taxon>Viridiplantae</taxon>
        <taxon>Streptophyta</taxon>
        <taxon>Embryophyta</taxon>
        <taxon>Tracheophyta</taxon>
        <taxon>Spermatophyta</taxon>
        <taxon>Magnoliopsida</taxon>
        <taxon>eudicotyledons</taxon>
        <taxon>Gunneridae</taxon>
        <taxon>Pentapetalae</taxon>
        <taxon>rosids</taxon>
        <taxon>fabids</taxon>
        <taxon>Rosales</taxon>
        <taxon>Moraceae</taxon>
        <taxon>Ficeae</taxon>
        <taxon>Ficus</taxon>
    </lineage>
</organism>
<comment type="caution">
    <text evidence="2">The sequence shown here is derived from an EMBL/GenBank/DDBJ whole genome shotgun (WGS) entry which is preliminary data.</text>
</comment>
<dbReference type="InterPro" id="IPR039624">
    <property type="entry name" value="LEA1/2/D7/KIN2"/>
</dbReference>
<gene>
    <name evidence="2" type="ORF">TIFTF001_051072</name>
</gene>
<feature type="compositionally biased region" description="Polar residues" evidence="1">
    <location>
        <begin position="23"/>
        <end position="38"/>
    </location>
</feature>
<evidence type="ECO:0000313" key="2">
    <source>
        <dbReference type="EMBL" id="GMN20839.1"/>
    </source>
</evidence>
<proteinExistence type="predicted"/>
<dbReference type="AlphaFoldDB" id="A0AA87YWV4"/>
<dbReference type="EMBL" id="BTGU01009048">
    <property type="protein sequence ID" value="GMN20839.1"/>
    <property type="molecule type" value="Genomic_DNA"/>
</dbReference>
<dbReference type="PANTHER" id="PTHR34191">
    <property type="entry name" value="LATE EMBRYOGENESIS ABUNDANT PROTEIN (LEA) FAMILY PROTEIN"/>
    <property type="match status" value="1"/>
</dbReference>
<evidence type="ECO:0000256" key="1">
    <source>
        <dbReference type="SAM" id="MobiDB-lite"/>
    </source>
</evidence>
<feature type="compositionally biased region" description="Basic and acidic residues" evidence="1">
    <location>
        <begin position="12"/>
        <end position="22"/>
    </location>
</feature>
<accession>A0AA87YWV4</accession>
<protein>
    <recommendedName>
        <fullName evidence="4">Stress-induced protein KIN2-like</fullName>
    </recommendedName>
</protein>
<evidence type="ECO:0008006" key="4">
    <source>
        <dbReference type="Google" id="ProtNLM"/>
    </source>
</evidence>
<dbReference type="Gramene" id="FCD_00017523-RA">
    <property type="protein sequence ID" value="FCD_00017523-RA:cds"/>
    <property type="gene ID" value="FCD_00017523"/>
</dbReference>
<dbReference type="PANTHER" id="PTHR34191:SF34">
    <property type="entry name" value="STRESS-INDUCED PROTEIN KIN2-LIKE"/>
    <property type="match status" value="1"/>
</dbReference>
<dbReference type="Proteomes" id="UP001187192">
    <property type="component" value="Unassembled WGS sequence"/>
</dbReference>
<keyword evidence="3" id="KW-1185">Reference proteome</keyword>
<sequence>MNSSEKMGYHAGEAKGQAKEKTSNVVDSACNKAQSAKDSMQEAGQQMKAKAGGAADDVKNATGIGK</sequence>
<evidence type="ECO:0000313" key="3">
    <source>
        <dbReference type="Proteomes" id="UP001187192"/>
    </source>
</evidence>
<feature type="region of interest" description="Disordered" evidence="1">
    <location>
        <begin position="1"/>
        <end position="66"/>
    </location>
</feature>
<dbReference type="Gene3D" id="6.10.140.1430">
    <property type="match status" value="1"/>
</dbReference>
<feature type="compositionally biased region" description="Low complexity" evidence="1">
    <location>
        <begin position="41"/>
        <end position="55"/>
    </location>
</feature>